<dbReference type="AlphaFoldDB" id="A0A382CE87"/>
<gene>
    <name evidence="2" type="ORF">METZ01_LOCUS177239</name>
</gene>
<dbReference type="Pfam" id="PF00903">
    <property type="entry name" value="Glyoxalase"/>
    <property type="match status" value="1"/>
</dbReference>
<reference evidence="2" key="1">
    <citation type="submission" date="2018-05" db="EMBL/GenBank/DDBJ databases">
        <authorList>
            <person name="Lanie J.A."/>
            <person name="Ng W.-L."/>
            <person name="Kazmierczak K.M."/>
            <person name="Andrzejewski T.M."/>
            <person name="Davidsen T.M."/>
            <person name="Wayne K.J."/>
            <person name="Tettelin H."/>
            <person name="Glass J.I."/>
            <person name="Rusch D."/>
            <person name="Podicherti R."/>
            <person name="Tsui H.-C.T."/>
            <person name="Winkler M.E."/>
        </authorList>
    </citation>
    <scope>NUCLEOTIDE SEQUENCE</scope>
</reference>
<evidence type="ECO:0000313" key="2">
    <source>
        <dbReference type="EMBL" id="SVB24385.1"/>
    </source>
</evidence>
<organism evidence="2">
    <name type="scientific">marine metagenome</name>
    <dbReference type="NCBI Taxonomy" id="408172"/>
    <lineage>
        <taxon>unclassified sequences</taxon>
        <taxon>metagenomes</taxon>
        <taxon>ecological metagenomes</taxon>
    </lineage>
</organism>
<dbReference type="InterPro" id="IPR029068">
    <property type="entry name" value="Glyas_Bleomycin-R_OHBP_Dase"/>
</dbReference>
<sequence>MKAQFLGHVVFYVENIKKSLEFYHDLIGFEIVGSFEKPFSAVALSAGRTHHELLLIEVGLAPKPPKGHRIGLYHIGINIGDSLKELSTVKDELISSGIIINGMSDHTVSQSIYISDPDGNEVELYVDDPKVDWKNKPSLVMSPIKPLLLD</sequence>
<name>A0A382CE87_9ZZZZ</name>
<accession>A0A382CE87</accession>
<dbReference type="SUPFAM" id="SSF54593">
    <property type="entry name" value="Glyoxalase/Bleomycin resistance protein/Dihydroxybiphenyl dioxygenase"/>
    <property type="match status" value="1"/>
</dbReference>
<evidence type="ECO:0000259" key="1">
    <source>
        <dbReference type="PROSITE" id="PS51819"/>
    </source>
</evidence>
<dbReference type="PANTHER" id="PTHR43279">
    <property type="entry name" value="CATECHOL-2,3-DIOXYGENASE"/>
    <property type="match status" value="1"/>
</dbReference>
<dbReference type="InterPro" id="IPR004360">
    <property type="entry name" value="Glyas_Fos-R_dOase_dom"/>
</dbReference>
<dbReference type="PROSITE" id="PS51819">
    <property type="entry name" value="VOC"/>
    <property type="match status" value="1"/>
</dbReference>
<proteinExistence type="predicted"/>
<dbReference type="Gene3D" id="3.10.180.10">
    <property type="entry name" value="2,3-Dihydroxybiphenyl 1,2-Dioxygenase, domain 1"/>
    <property type="match status" value="1"/>
</dbReference>
<dbReference type="InterPro" id="IPR037523">
    <property type="entry name" value="VOC_core"/>
</dbReference>
<dbReference type="EMBL" id="UINC01034090">
    <property type="protein sequence ID" value="SVB24385.1"/>
    <property type="molecule type" value="Genomic_DNA"/>
</dbReference>
<protein>
    <recommendedName>
        <fullName evidence="1">VOC domain-containing protein</fullName>
    </recommendedName>
</protein>
<feature type="domain" description="VOC" evidence="1">
    <location>
        <begin position="5"/>
        <end position="127"/>
    </location>
</feature>
<dbReference type="PANTHER" id="PTHR43279:SF1">
    <property type="entry name" value="CATECHOL-2,3-DIOXYGENASE"/>
    <property type="match status" value="1"/>
</dbReference>